<keyword evidence="3" id="KW-1185">Reference proteome</keyword>
<dbReference type="Proteomes" id="UP000715441">
    <property type="component" value="Unassembled WGS sequence"/>
</dbReference>
<keyword evidence="2" id="KW-0378">Hydrolase</keyword>
<feature type="signal peptide" evidence="1">
    <location>
        <begin position="1"/>
        <end position="21"/>
    </location>
</feature>
<dbReference type="InterPro" id="IPR029058">
    <property type="entry name" value="AB_hydrolase_fold"/>
</dbReference>
<dbReference type="InterPro" id="IPR002918">
    <property type="entry name" value="Lipase_EstA/Esterase_EstB"/>
</dbReference>
<gene>
    <name evidence="2" type="ORF">HFP15_12585</name>
</gene>
<keyword evidence="1" id="KW-0732">Signal</keyword>
<dbReference type="PANTHER" id="PTHR32015">
    <property type="entry name" value="FASTING INDUCED LIPASE"/>
    <property type="match status" value="1"/>
</dbReference>
<dbReference type="GO" id="GO:0016787">
    <property type="term" value="F:hydrolase activity"/>
    <property type="evidence" value="ECO:0007669"/>
    <property type="project" value="UniProtKB-KW"/>
</dbReference>
<reference evidence="2 3" key="1">
    <citation type="submission" date="2020-04" db="EMBL/GenBank/DDBJ databases">
        <title>Novel species.</title>
        <authorList>
            <person name="Teo W.F.A."/>
            <person name="Lipun K."/>
            <person name="Srisuk N."/>
            <person name="Duangmal K."/>
        </authorList>
    </citation>
    <scope>NUCLEOTIDE SEQUENCE [LARGE SCALE GENOMIC DNA]</scope>
    <source>
        <strain evidence="2 3">K13G38</strain>
    </source>
</reference>
<evidence type="ECO:0000313" key="2">
    <source>
        <dbReference type="EMBL" id="NKQ53717.1"/>
    </source>
</evidence>
<comment type="caution">
    <text evidence="2">The sequence shown here is derived from an EMBL/GenBank/DDBJ whole genome shotgun (WGS) entry which is preliminary data.</text>
</comment>
<dbReference type="Gene3D" id="3.40.50.1820">
    <property type="entry name" value="alpha/beta hydrolase"/>
    <property type="match status" value="1"/>
</dbReference>
<dbReference type="Pfam" id="PF01674">
    <property type="entry name" value="Lipase_2"/>
    <property type="match status" value="1"/>
</dbReference>
<organism evidence="2 3">
    <name type="scientific">Amycolatopsis acididurans</name>
    <dbReference type="NCBI Taxonomy" id="2724524"/>
    <lineage>
        <taxon>Bacteria</taxon>
        <taxon>Bacillati</taxon>
        <taxon>Actinomycetota</taxon>
        <taxon>Actinomycetes</taxon>
        <taxon>Pseudonocardiales</taxon>
        <taxon>Pseudonocardiaceae</taxon>
        <taxon>Amycolatopsis</taxon>
    </lineage>
</organism>
<dbReference type="RefSeq" id="WP_168514898.1">
    <property type="nucleotide sequence ID" value="NZ_JAAXLS010000006.1"/>
</dbReference>
<evidence type="ECO:0000256" key="1">
    <source>
        <dbReference type="SAM" id="SignalP"/>
    </source>
</evidence>
<dbReference type="PANTHER" id="PTHR32015:SF1">
    <property type="entry name" value="LIPASE"/>
    <property type="match status" value="1"/>
</dbReference>
<accession>A0ABX1J1S4</accession>
<feature type="chain" id="PRO_5047033064" evidence="1">
    <location>
        <begin position="22"/>
        <end position="268"/>
    </location>
</feature>
<protein>
    <submittedName>
        <fullName evidence="2">Alpha/beta fold hydrolase</fullName>
    </submittedName>
</protein>
<evidence type="ECO:0000313" key="3">
    <source>
        <dbReference type="Proteomes" id="UP000715441"/>
    </source>
</evidence>
<proteinExistence type="predicted"/>
<dbReference type="SUPFAM" id="SSF53474">
    <property type="entry name" value="alpha/beta-Hydrolases"/>
    <property type="match status" value="1"/>
</dbReference>
<name>A0ABX1J1S4_9PSEU</name>
<dbReference type="PROSITE" id="PS51257">
    <property type="entry name" value="PROKAR_LIPOPROTEIN"/>
    <property type="match status" value="1"/>
</dbReference>
<sequence>MKRIAAVLITVLTSLFVPAVAASAASGCQPVVLLHGLGANGPGNFAYLSPYLQNAGYCPFTFTYGQASPAFPVGGTIPIEDSARQIKEFIDHVRATTGAAKVDVVGHSEGGFQSLYGPKMLGYAGEIGHVVALAPPTHGTDVAGTVAFADYLGLRPSLDTVLSTFGCQSCPEMLPGGSAVDALTAGPIAQPGIDYTIIASQLDAVVTPHETSFVREPGVHNLFVQDYCPADPVGHVGLAFDSAVAGLVLGALNPGKPVAVQCAPGPPL</sequence>
<dbReference type="EMBL" id="JAAXLS010000006">
    <property type="protein sequence ID" value="NKQ53717.1"/>
    <property type="molecule type" value="Genomic_DNA"/>
</dbReference>